<keyword evidence="1" id="KW-0472">Membrane</keyword>
<dbReference type="GeneID" id="93578233"/>
<name>A0A1L9UTH2_ASPBC</name>
<proteinExistence type="predicted"/>
<gene>
    <name evidence="2" type="ORF">ASPBRDRAFT_469244</name>
</gene>
<keyword evidence="1" id="KW-1133">Transmembrane helix</keyword>
<evidence type="ECO:0000313" key="2">
    <source>
        <dbReference type="EMBL" id="OJJ74977.1"/>
    </source>
</evidence>
<dbReference type="AlphaFoldDB" id="A0A1L9UTH2"/>
<protein>
    <submittedName>
        <fullName evidence="2">Uncharacterized protein</fullName>
    </submittedName>
</protein>
<feature type="transmembrane region" description="Helical" evidence="1">
    <location>
        <begin position="20"/>
        <end position="41"/>
    </location>
</feature>
<dbReference type="VEuPathDB" id="FungiDB:ASPBRDRAFT_469244"/>
<dbReference type="EMBL" id="KV878681">
    <property type="protein sequence ID" value="OJJ74977.1"/>
    <property type="molecule type" value="Genomic_DNA"/>
</dbReference>
<dbReference type="RefSeq" id="XP_067482225.1">
    <property type="nucleotide sequence ID" value="XM_067625745.1"/>
</dbReference>
<keyword evidence="3" id="KW-1185">Reference proteome</keyword>
<evidence type="ECO:0000256" key="1">
    <source>
        <dbReference type="SAM" id="Phobius"/>
    </source>
</evidence>
<dbReference type="Proteomes" id="UP000184499">
    <property type="component" value="Unassembled WGS sequence"/>
</dbReference>
<reference evidence="3" key="1">
    <citation type="journal article" date="2017" name="Genome Biol.">
        <title>Comparative genomics reveals high biological diversity and specific adaptations in the industrially and medically important fungal genus Aspergillus.</title>
        <authorList>
            <person name="de Vries R.P."/>
            <person name="Riley R."/>
            <person name="Wiebenga A."/>
            <person name="Aguilar-Osorio G."/>
            <person name="Amillis S."/>
            <person name="Uchima C.A."/>
            <person name="Anderluh G."/>
            <person name="Asadollahi M."/>
            <person name="Askin M."/>
            <person name="Barry K."/>
            <person name="Battaglia E."/>
            <person name="Bayram O."/>
            <person name="Benocci T."/>
            <person name="Braus-Stromeyer S.A."/>
            <person name="Caldana C."/>
            <person name="Canovas D."/>
            <person name="Cerqueira G.C."/>
            <person name="Chen F."/>
            <person name="Chen W."/>
            <person name="Choi C."/>
            <person name="Clum A."/>
            <person name="Dos Santos R.A."/>
            <person name="Damasio A.R."/>
            <person name="Diallinas G."/>
            <person name="Emri T."/>
            <person name="Fekete E."/>
            <person name="Flipphi M."/>
            <person name="Freyberg S."/>
            <person name="Gallo A."/>
            <person name="Gournas C."/>
            <person name="Habgood R."/>
            <person name="Hainaut M."/>
            <person name="Harispe M.L."/>
            <person name="Henrissat B."/>
            <person name="Hilden K.S."/>
            <person name="Hope R."/>
            <person name="Hossain A."/>
            <person name="Karabika E."/>
            <person name="Karaffa L."/>
            <person name="Karanyi Z."/>
            <person name="Krasevec N."/>
            <person name="Kuo A."/>
            <person name="Kusch H."/>
            <person name="LaButti K."/>
            <person name="Lagendijk E.L."/>
            <person name="Lapidus A."/>
            <person name="Levasseur A."/>
            <person name="Lindquist E."/>
            <person name="Lipzen A."/>
            <person name="Logrieco A.F."/>
            <person name="MacCabe A."/>
            <person name="Maekelae M.R."/>
            <person name="Malavazi I."/>
            <person name="Melin P."/>
            <person name="Meyer V."/>
            <person name="Mielnichuk N."/>
            <person name="Miskei M."/>
            <person name="Molnar A.P."/>
            <person name="Mule G."/>
            <person name="Ngan C.Y."/>
            <person name="Orejas M."/>
            <person name="Orosz E."/>
            <person name="Ouedraogo J.P."/>
            <person name="Overkamp K.M."/>
            <person name="Park H.-S."/>
            <person name="Perrone G."/>
            <person name="Piumi F."/>
            <person name="Punt P.J."/>
            <person name="Ram A.F."/>
            <person name="Ramon A."/>
            <person name="Rauscher S."/>
            <person name="Record E."/>
            <person name="Riano-Pachon D.M."/>
            <person name="Robert V."/>
            <person name="Roehrig J."/>
            <person name="Ruller R."/>
            <person name="Salamov A."/>
            <person name="Salih N.S."/>
            <person name="Samson R.A."/>
            <person name="Sandor E."/>
            <person name="Sanguinetti M."/>
            <person name="Schuetze T."/>
            <person name="Sepcic K."/>
            <person name="Shelest E."/>
            <person name="Sherlock G."/>
            <person name="Sophianopoulou V."/>
            <person name="Squina F.M."/>
            <person name="Sun H."/>
            <person name="Susca A."/>
            <person name="Todd R.B."/>
            <person name="Tsang A."/>
            <person name="Unkles S.E."/>
            <person name="van de Wiele N."/>
            <person name="van Rossen-Uffink D."/>
            <person name="Oliveira J.V."/>
            <person name="Vesth T.C."/>
            <person name="Visser J."/>
            <person name="Yu J.-H."/>
            <person name="Zhou M."/>
            <person name="Andersen M.R."/>
            <person name="Archer D.B."/>
            <person name="Baker S.E."/>
            <person name="Benoit I."/>
            <person name="Brakhage A.A."/>
            <person name="Braus G.H."/>
            <person name="Fischer R."/>
            <person name="Frisvad J.C."/>
            <person name="Goldman G.H."/>
            <person name="Houbraken J."/>
            <person name="Oakley B."/>
            <person name="Pocsi I."/>
            <person name="Scazzocchio C."/>
            <person name="Seiboth B."/>
            <person name="vanKuyk P.A."/>
            <person name="Wortman J."/>
            <person name="Dyer P.S."/>
            <person name="Grigoriev I.V."/>
        </authorList>
    </citation>
    <scope>NUCLEOTIDE SEQUENCE [LARGE SCALE GENOMIC DNA]</scope>
    <source>
        <strain evidence="3">CBS 101740 / IMI 381727 / IBT 21946</strain>
    </source>
</reference>
<organism evidence="2 3">
    <name type="scientific">Aspergillus brasiliensis (strain CBS 101740 / IMI 381727 / IBT 21946)</name>
    <dbReference type="NCBI Taxonomy" id="767769"/>
    <lineage>
        <taxon>Eukaryota</taxon>
        <taxon>Fungi</taxon>
        <taxon>Dikarya</taxon>
        <taxon>Ascomycota</taxon>
        <taxon>Pezizomycotina</taxon>
        <taxon>Eurotiomycetes</taxon>
        <taxon>Eurotiomycetidae</taxon>
        <taxon>Eurotiales</taxon>
        <taxon>Aspergillaceae</taxon>
        <taxon>Aspergillus</taxon>
        <taxon>Aspergillus subgen. Circumdati</taxon>
    </lineage>
</organism>
<accession>A0A1L9UTH2</accession>
<sequence length="82" mass="8870">MLGAEAEVEGTDELILRSTIAGFGSCFGLLLLTYLLTSIGISEGQGYFSSMVVVVECAGLPSLHTYIHGWSCHGKRKRILKH</sequence>
<keyword evidence="1" id="KW-0812">Transmembrane</keyword>
<evidence type="ECO:0000313" key="3">
    <source>
        <dbReference type="Proteomes" id="UP000184499"/>
    </source>
</evidence>